<dbReference type="RefSeq" id="WP_200276528.1">
    <property type="nucleotide sequence ID" value="NZ_JAENII010000002.1"/>
</dbReference>
<evidence type="ECO:0000313" key="2">
    <source>
        <dbReference type="EMBL" id="MBK1826127.1"/>
    </source>
</evidence>
<protein>
    <submittedName>
        <fullName evidence="2">Uncharacterized protein</fullName>
    </submittedName>
</protein>
<reference evidence="2" key="1">
    <citation type="submission" date="2021-01" db="EMBL/GenBank/DDBJ databases">
        <title>Modified the classification status of verrucomicrobia.</title>
        <authorList>
            <person name="Feng X."/>
        </authorList>
    </citation>
    <scope>NUCLEOTIDE SEQUENCE</scope>
    <source>
        <strain evidence="2">KCTC 22201</strain>
    </source>
</reference>
<accession>A0A934VEN1</accession>
<organism evidence="2 3">
    <name type="scientific">Haloferula rosea</name>
    <dbReference type="NCBI Taxonomy" id="490093"/>
    <lineage>
        <taxon>Bacteria</taxon>
        <taxon>Pseudomonadati</taxon>
        <taxon>Verrucomicrobiota</taxon>
        <taxon>Verrucomicrobiia</taxon>
        <taxon>Verrucomicrobiales</taxon>
        <taxon>Verrucomicrobiaceae</taxon>
        <taxon>Haloferula</taxon>
    </lineage>
</organism>
<evidence type="ECO:0000313" key="3">
    <source>
        <dbReference type="Proteomes" id="UP000658278"/>
    </source>
</evidence>
<keyword evidence="1" id="KW-0812">Transmembrane</keyword>
<dbReference type="AlphaFoldDB" id="A0A934VEN1"/>
<name>A0A934VEN1_9BACT</name>
<gene>
    <name evidence="2" type="ORF">JIN81_03790</name>
</gene>
<keyword evidence="1" id="KW-1133">Transmembrane helix</keyword>
<feature type="transmembrane region" description="Helical" evidence="1">
    <location>
        <begin position="226"/>
        <end position="243"/>
    </location>
</feature>
<keyword evidence="1" id="KW-0472">Membrane</keyword>
<keyword evidence="3" id="KW-1185">Reference proteome</keyword>
<feature type="transmembrane region" description="Helical" evidence="1">
    <location>
        <begin position="21"/>
        <end position="43"/>
    </location>
</feature>
<feature type="transmembrane region" description="Helical" evidence="1">
    <location>
        <begin position="128"/>
        <end position="149"/>
    </location>
</feature>
<sequence>MFRTQIHPRPDSLSLPGSGGLGRAALTTTVGFAVYGFTVGYWRSPVMGAYVALKMPLLIACTLGCNGVLNGLLGMLLGSNLGFRQSLHALLSAFAISALILGSLAPVTFFLAWNAPPPDSPQAASAHAAYLLTHTALIAIAGLIGVLRLGELLRRHCRSRVIARSTVTAWVAGNAFLGAQFSWILRPFFGSPRLDVAFLRDDPMKGSFYEAVFRSLRHTLGGTDRIAIAVGILGLSLTAFILIRQLQTQSIKHKTP</sequence>
<proteinExistence type="predicted"/>
<dbReference type="EMBL" id="JAENII010000002">
    <property type="protein sequence ID" value="MBK1826127.1"/>
    <property type="molecule type" value="Genomic_DNA"/>
</dbReference>
<feature type="transmembrane region" description="Helical" evidence="1">
    <location>
        <begin position="161"/>
        <end position="185"/>
    </location>
</feature>
<comment type="caution">
    <text evidence="2">The sequence shown here is derived from an EMBL/GenBank/DDBJ whole genome shotgun (WGS) entry which is preliminary data.</text>
</comment>
<dbReference type="Proteomes" id="UP000658278">
    <property type="component" value="Unassembled WGS sequence"/>
</dbReference>
<feature type="transmembrane region" description="Helical" evidence="1">
    <location>
        <begin position="89"/>
        <end position="113"/>
    </location>
</feature>
<feature type="transmembrane region" description="Helical" evidence="1">
    <location>
        <begin position="55"/>
        <end position="77"/>
    </location>
</feature>
<evidence type="ECO:0000256" key="1">
    <source>
        <dbReference type="SAM" id="Phobius"/>
    </source>
</evidence>